<dbReference type="Pfam" id="PF00149">
    <property type="entry name" value="Metallophos"/>
    <property type="match status" value="1"/>
</dbReference>
<dbReference type="AlphaFoldDB" id="A0A9W9R6M1"/>
<name>A0A9W9R6M1_PENBR</name>
<dbReference type="InterPro" id="IPR004843">
    <property type="entry name" value="Calcineurin-like_PHP"/>
</dbReference>
<dbReference type="GO" id="GO:0016787">
    <property type="term" value="F:hydrolase activity"/>
    <property type="evidence" value="ECO:0007669"/>
    <property type="project" value="InterPro"/>
</dbReference>
<dbReference type="PANTHER" id="PTHR37844">
    <property type="entry name" value="SER/THR PROTEIN PHOSPHATASE SUPERFAMILY (AFU_ORTHOLOGUE AFUA_1G14840)"/>
    <property type="match status" value="1"/>
</dbReference>
<comment type="caution">
    <text evidence="2">The sequence shown here is derived from an EMBL/GenBank/DDBJ whole genome shotgun (WGS) entry which is preliminary data.</text>
</comment>
<dbReference type="Proteomes" id="UP001147695">
    <property type="component" value="Unassembled WGS sequence"/>
</dbReference>
<reference evidence="2" key="2">
    <citation type="journal article" date="2023" name="IMA Fungus">
        <title>Comparative genomic study of the Penicillium genus elucidates a diverse pangenome and 15 lateral gene transfer events.</title>
        <authorList>
            <person name="Petersen C."/>
            <person name="Sorensen T."/>
            <person name="Nielsen M.R."/>
            <person name="Sondergaard T.E."/>
            <person name="Sorensen J.L."/>
            <person name="Fitzpatrick D.A."/>
            <person name="Frisvad J.C."/>
            <person name="Nielsen K.L."/>
        </authorList>
    </citation>
    <scope>NUCLEOTIDE SEQUENCE</scope>
    <source>
        <strain evidence="2">IBT 35673</strain>
    </source>
</reference>
<evidence type="ECO:0000313" key="3">
    <source>
        <dbReference type="Proteomes" id="UP001147695"/>
    </source>
</evidence>
<dbReference type="SUPFAM" id="SSF56300">
    <property type="entry name" value="Metallo-dependent phosphatases"/>
    <property type="match status" value="1"/>
</dbReference>
<protein>
    <submittedName>
        <fullName evidence="2">Ser/Thr protein phosphatase superfamily</fullName>
    </submittedName>
</protein>
<reference evidence="2" key="1">
    <citation type="submission" date="2022-12" db="EMBL/GenBank/DDBJ databases">
        <authorList>
            <person name="Petersen C."/>
        </authorList>
    </citation>
    <scope>NUCLEOTIDE SEQUENCE</scope>
    <source>
        <strain evidence="2">IBT 35673</strain>
    </source>
</reference>
<proteinExistence type="predicted"/>
<gene>
    <name evidence="2" type="ORF">N7452_000767</name>
</gene>
<organism evidence="2 3">
    <name type="scientific">Penicillium brevicompactum</name>
    <dbReference type="NCBI Taxonomy" id="5074"/>
    <lineage>
        <taxon>Eukaryota</taxon>
        <taxon>Fungi</taxon>
        <taxon>Dikarya</taxon>
        <taxon>Ascomycota</taxon>
        <taxon>Pezizomycotina</taxon>
        <taxon>Eurotiomycetes</taxon>
        <taxon>Eurotiomycetidae</taxon>
        <taxon>Eurotiales</taxon>
        <taxon>Aspergillaceae</taxon>
        <taxon>Penicillium</taxon>
    </lineage>
</organism>
<evidence type="ECO:0000259" key="1">
    <source>
        <dbReference type="Pfam" id="PF00149"/>
    </source>
</evidence>
<evidence type="ECO:0000313" key="2">
    <source>
        <dbReference type="EMBL" id="KAJ5351793.1"/>
    </source>
</evidence>
<dbReference type="PANTHER" id="PTHR37844:SF2">
    <property type="entry name" value="SER_THR PROTEIN PHOSPHATASE SUPERFAMILY (AFU_ORTHOLOGUE AFUA_1G14840)"/>
    <property type="match status" value="1"/>
</dbReference>
<dbReference type="Gene3D" id="3.60.21.10">
    <property type="match status" value="1"/>
</dbReference>
<feature type="domain" description="Calcineurin-like phosphoesterase" evidence="1">
    <location>
        <begin position="3"/>
        <end position="234"/>
    </location>
</feature>
<dbReference type="InterPro" id="IPR029052">
    <property type="entry name" value="Metallo-depent_PP-like"/>
</dbReference>
<dbReference type="EMBL" id="JAPZBQ010000001">
    <property type="protein sequence ID" value="KAJ5351793.1"/>
    <property type="molecule type" value="Genomic_DNA"/>
</dbReference>
<accession>A0A9W9R6M1</accession>
<sequence>MEIQILSDLHLETPTSYDLFEITPKAPYLALLGDIGIVKDTGFFPFIETQLSKFSVVYFLLGNHEPYHSTWAETKEEIHQFSTSVNQRRVTPGQNEQNKSGSFVFLDQTRYDASSNVTVLGCTLFSQVDETHKEHVSFGLNDFYHINDWTVEEHTAAHQSDLAWLNAQVSQIAAEEPHRKIVVFTHHSPVTQDARAVDPRHANSRISSGFATDLSSQECWKSPLVRLWAFGHTHFNVNYVEDAGKMVVSNQRGYYSSQAKGFDGDLVVKIDE</sequence>